<dbReference type="RefSeq" id="WP_259966385.1">
    <property type="nucleotide sequence ID" value="NZ_CP081057.1"/>
</dbReference>
<keyword evidence="3" id="KW-1185">Reference proteome</keyword>
<dbReference type="Proteomes" id="UP001058514">
    <property type="component" value="Plasmid unnamed6"/>
</dbReference>
<protein>
    <submittedName>
        <fullName evidence="2">Uncharacterized protein</fullName>
    </submittedName>
</protein>
<reference evidence="2" key="1">
    <citation type="submission" date="2021-08" db="EMBL/GenBank/DDBJ databases">
        <authorList>
            <person name="Nwanade C."/>
            <person name="Wang M."/>
            <person name="Masoudi A."/>
            <person name="Yu Z."/>
            <person name="Liu J."/>
        </authorList>
    </citation>
    <scope>NUCLEOTIDE SEQUENCE</scope>
    <source>
        <strain evidence="2">S166</strain>
        <plasmid evidence="2">unnamed6</plasmid>
    </source>
</reference>
<name>A0ABY5WR91_9RHOB</name>
<feature type="signal peptide" evidence="1">
    <location>
        <begin position="1"/>
        <end position="27"/>
    </location>
</feature>
<evidence type="ECO:0000313" key="2">
    <source>
        <dbReference type="EMBL" id="UWQ43976.1"/>
    </source>
</evidence>
<accession>A0ABY5WR91</accession>
<organism evidence="2 3">
    <name type="scientific">Leisingera aquaemixtae</name>
    <dbReference type="NCBI Taxonomy" id="1396826"/>
    <lineage>
        <taxon>Bacteria</taxon>
        <taxon>Pseudomonadati</taxon>
        <taxon>Pseudomonadota</taxon>
        <taxon>Alphaproteobacteria</taxon>
        <taxon>Rhodobacterales</taxon>
        <taxon>Roseobacteraceae</taxon>
        <taxon>Leisingera</taxon>
    </lineage>
</organism>
<gene>
    <name evidence="2" type="ORF">K3718_21680</name>
</gene>
<evidence type="ECO:0000256" key="1">
    <source>
        <dbReference type="SAM" id="SignalP"/>
    </source>
</evidence>
<feature type="chain" id="PRO_5046211180" evidence="1">
    <location>
        <begin position="28"/>
        <end position="115"/>
    </location>
</feature>
<dbReference type="EMBL" id="CP081057">
    <property type="protein sequence ID" value="UWQ43976.1"/>
    <property type="molecule type" value="Genomic_DNA"/>
</dbReference>
<geneLocation type="plasmid" evidence="2 3">
    <name>unnamed6</name>
</geneLocation>
<keyword evidence="2" id="KW-0614">Plasmid</keyword>
<sequence length="115" mass="12061">MQKFVHMLAIMFLALFAASSVVHTVSANSMALDMAAAAVDTDIMPDCQGCEADEAGTSNVGSCDIDCTTPGIAMLDAAPGPLNAVFPWRQYRMTGMALPSGLRGVPDPFPPRSLI</sequence>
<proteinExistence type="predicted"/>
<evidence type="ECO:0000313" key="3">
    <source>
        <dbReference type="Proteomes" id="UP001058514"/>
    </source>
</evidence>
<keyword evidence="1" id="KW-0732">Signal</keyword>